<evidence type="ECO:0000256" key="1">
    <source>
        <dbReference type="SAM" id="Phobius"/>
    </source>
</evidence>
<protein>
    <submittedName>
        <fullName evidence="2">DUF4227 family protein</fullName>
    </submittedName>
</protein>
<dbReference type="OrthoDB" id="2691647at2"/>
<keyword evidence="1" id="KW-0472">Membrane</keyword>
<reference evidence="2 3" key="1">
    <citation type="submission" date="2019-07" db="EMBL/GenBank/DDBJ databases">
        <authorList>
            <person name="Kim J."/>
        </authorList>
    </citation>
    <scope>NUCLEOTIDE SEQUENCE [LARGE SCALE GENOMIC DNA]</scope>
    <source>
        <strain evidence="2 3">JC52</strain>
    </source>
</reference>
<dbReference type="InterPro" id="IPR025321">
    <property type="entry name" value="DUF4227"/>
</dbReference>
<organism evidence="2 3">
    <name type="scientific">Paenibacillus cremeus</name>
    <dbReference type="NCBI Taxonomy" id="2163881"/>
    <lineage>
        <taxon>Bacteria</taxon>
        <taxon>Bacillati</taxon>
        <taxon>Bacillota</taxon>
        <taxon>Bacilli</taxon>
        <taxon>Bacillales</taxon>
        <taxon>Paenibacillaceae</taxon>
        <taxon>Paenibacillus</taxon>
    </lineage>
</organism>
<keyword evidence="1" id="KW-0812">Transmembrane</keyword>
<comment type="caution">
    <text evidence="2">The sequence shown here is derived from an EMBL/GenBank/DDBJ whole genome shotgun (WGS) entry which is preliminary data.</text>
</comment>
<evidence type="ECO:0000313" key="2">
    <source>
        <dbReference type="EMBL" id="TVY11537.1"/>
    </source>
</evidence>
<sequence length="79" mass="9291">MIFHLRKWTERFRFVLLFIAFTFVLYHGLMLVSRLLEPTPKYKEPAGHAVKVFQSDLSGIPDAFLGMGERLKLFYRIGE</sequence>
<keyword evidence="1" id="KW-1133">Transmembrane helix</keyword>
<dbReference type="RefSeq" id="WP_144842734.1">
    <property type="nucleotide sequence ID" value="NZ_VNJI01000002.1"/>
</dbReference>
<feature type="transmembrane region" description="Helical" evidence="1">
    <location>
        <begin position="12"/>
        <end position="32"/>
    </location>
</feature>
<proteinExistence type="predicted"/>
<evidence type="ECO:0000313" key="3">
    <source>
        <dbReference type="Proteomes" id="UP000317036"/>
    </source>
</evidence>
<gene>
    <name evidence="2" type="ORF">FPZ49_02220</name>
</gene>
<dbReference type="EMBL" id="VNJI01000002">
    <property type="protein sequence ID" value="TVY11537.1"/>
    <property type="molecule type" value="Genomic_DNA"/>
</dbReference>
<dbReference type="Pfam" id="PF14004">
    <property type="entry name" value="DUF4227"/>
    <property type="match status" value="1"/>
</dbReference>
<dbReference type="Proteomes" id="UP000317036">
    <property type="component" value="Unassembled WGS sequence"/>
</dbReference>
<dbReference type="AlphaFoldDB" id="A0A559KHC3"/>
<keyword evidence="3" id="KW-1185">Reference proteome</keyword>
<name>A0A559KHC3_9BACL</name>
<accession>A0A559KHC3</accession>